<gene>
    <name evidence="1" type="ORF">S01H1_09653</name>
</gene>
<evidence type="ECO:0000313" key="1">
    <source>
        <dbReference type="EMBL" id="GAF84869.1"/>
    </source>
</evidence>
<dbReference type="AlphaFoldDB" id="X0SV51"/>
<proteinExistence type="predicted"/>
<feature type="non-terminal residue" evidence="1">
    <location>
        <position position="1"/>
    </location>
</feature>
<comment type="caution">
    <text evidence="1">The sequence shown here is derived from an EMBL/GenBank/DDBJ whole genome shotgun (WGS) entry which is preliminary data.</text>
</comment>
<reference evidence="1" key="1">
    <citation type="journal article" date="2014" name="Front. Microbiol.">
        <title>High frequency of phylogenetically diverse reductive dehalogenase-homologous genes in deep subseafloor sedimentary metagenomes.</title>
        <authorList>
            <person name="Kawai M."/>
            <person name="Futagami T."/>
            <person name="Toyoda A."/>
            <person name="Takaki Y."/>
            <person name="Nishi S."/>
            <person name="Hori S."/>
            <person name="Arai W."/>
            <person name="Tsubouchi T."/>
            <person name="Morono Y."/>
            <person name="Uchiyama I."/>
            <person name="Ito T."/>
            <person name="Fujiyama A."/>
            <person name="Inagaki F."/>
            <person name="Takami H."/>
        </authorList>
    </citation>
    <scope>NUCLEOTIDE SEQUENCE</scope>
    <source>
        <strain evidence="1">Expedition CK06-06</strain>
    </source>
</reference>
<name>X0SV51_9ZZZZ</name>
<accession>X0SV51</accession>
<dbReference type="EMBL" id="BARS01004932">
    <property type="protein sequence ID" value="GAF84869.1"/>
    <property type="molecule type" value="Genomic_DNA"/>
</dbReference>
<protein>
    <submittedName>
        <fullName evidence="1">Uncharacterized protein</fullName>
    </submittedName>
</protein>
<organism evidence="1">
    <name type="scientific">marine sediment metagenome</name>
    <dbReference type="NCBI Taxonomy" id="412755"/>
    <lineage>
        <taxon>unclassified sequences</taxon>
        <taxon>metagenomes</taxon>
        <taxon>ecological metagenomes</taxon>
    </lineage>
</organism>
<sequence length="187" mass="21564">LKKLDDLGIEKKSGKLKEFLRITKELLQVRKKVDADLSYLSKEEREGVVWLERGLQGGEEAIKKIHQQFITDPAIAAAKWGLPKEQAAAAEKMLKQHQADFEKMLKGIKKLPRKFVEYGTKAQQRHQNVPKIKKILYERTNVKHFDVTKSPKKLLPAIKKVKSAGAWVQKKLGRHIIWLRDTRPGQK</sequence>